<dbReference type="PANTHER" id="PTHR15180">
    <property type="entry name" value="GENERAL TRANSCRIPTION FACTOR 3C POLYPEPTIDE 1"/>
    <property type="match status" value="1"/>
</dbReference>
<feature type="domain" description="GTF3C1 extended winged-helix" evidence="2">
    <location>
        <begin position="219"/>
        <end position="329"/>
    </location>
</feature>
<evidence type="ECO:0000313" key="3">
    <source>
        <dbReference type="Proteomes" id="UP000046393"/>
    </source>
</evidence>
<name>A0A158R5M0_9BILA</name>
<sequence length="1435" mass="164260">MTPASSRKKKRAKSSSDDSGDDEDYIVDDKKLKRDQTDGETAADMDAEEMVVETSSRKSELSSSGPFLNYSPEFWSPLYLYRTLGDLTVAAIRQSGNEGIGRIEIGQTYGVDTRTKSGNRKVSTHILNSLKAFPDYFGQFQKLEGKFRCIKYYWKVASRPENFKKLFARWEAIVKSPCPFKMGQVIKFPGTKLSLFVWLMWWRMYSLLYHYYIFGTLRVSDVTLRRIIDIMDLVKKHRIIVTMSRFVKMLVEADKAHGCKYLVDKKSIMKCLLALQKQSLVKVFDTVVVDENVKNTIQLVCEWDVDSASHPEVIRAIRIVIDEFHENGRVFPHGQLKYVYVKKDMDKTVTDVVGTGKDCNEELAHLENELNDLTIEKRISLLRLQNARTTLIVQPSTNTQSDSIPAKADENPNLPKDQKCQNSEKLLEKQMGSLGCDSISKGSEVLDRVDADVGYGRQSKWNRCFVLHKLVFQFVRGTYEREKPTVFERFINCHLFKIRFPPGKPWTNENGTPLEECPVYVDKESPYRFVPPMPQLSGVPRGWFMLQDLINVMPLSVYFLLMKTRTKCPEIESYLLDPLRRHMLLNDLPRHLRSKLLNDKLLVKHLEHHLLTLCGLGLARLGQIANPKKVILSNSQFFFITNAGILRDTSTSKEGYANVTMPIDLYKDLELFWHHLRAVALSTKLSHKLLAGNEDSSRFKKYALSSFYKTHIYKPIEDLTETAYPVPPYDGCAGFDSAHLKRHWDINIRPPEYVDWFVAEWRRSVERVRAVVEIRVCNLERAWNSYLKSLIPSDSKVWKMSKVKDTVVRPPHKLRAVERKGQIRRRAVQREMKKGHRTSRGKRMLDELDVLSMQSRLHFRSRFSSRERDMLLLIRAVGFFLNPVYRFWLDPTVLRDIMHAYVPESRNKTVQSLMAAGVRELVRPHREMRELRAELASGPYCGAIEKRNFFYKAFEAAKKNLAMEAKGMPPVNVSDEVFNQKISANGVKIISEALRATPFPIRSRKPNNAEQIRHCVAFNVVAGMLLSEKDLNDPRLNTIVEQVSACSLSNVLEQLRIDGLLARQRGLDDSSLGCRGQTVLSHYFRHFFNHRFHSDIVELSSEASKKCSLSPFTDENNPGIIVASLTAFSEGVKLNVIVPETVKEAFRKVTAEASAHDEKQAGSATKQLRSLEKTDLRIESMEVSLSTTKELNCNIDVGQLIESLSTVFGYSIGAVSFEDYILNYPVTQRKMLRDIYTLVKEAGIIGISLDEMMQKLDVDRGHLEQILQELTSATQIFAVGIDCYRYVTASNSTCWLVYTEKVAFFPTPWMMPFGEVYQPTVRYSSCLWMSEGVLLTVVDSPGISMKDLQARFAFALQPRMLLDLLNLLIKCGCIEVIRKEQSSCKLKSPFTSERIIETVEYIEPTVNAIQIYSRLFSSVKLSNMLAGFRMEAADA</sequence>
<feature type="compositionally biased region" description="Acidic residues" evidence="1">
    <location>
        <begin position="41"/>
        <end position="51"/>
    </location>
</feature>
<feature type="compositionally biased region" description="Basic and acidic residues" evidence="1">
    <location>
        <begin position="27"/>
        <end position="37"/>
    </location>
</feature>
<dbReference type="InterPro" id="IPR035625">
    <property type="entry name" value="Tfc3-like_eWH"/>
</dbReference>
<reference evidence="4" key="1">
    <citation type="submission" date="2016-04" db="UniProtKB">
        <authorList>
            <consortium name="WormBaseParasite"/>
        </authorList>
    </citation>
    <scope>IDENTIFICATION</scope>
</reference>
<dbReference type="Proteomes" id="UP000046393">
    <property type="component" value="Unplaced"/>
</dbReference>
<organism evidence="3 4">
    <name type="scientific">Syphacia muris</name>
    <dbReference type="NCBI Taxonomy" id="451379"/>
    <lineage>
        <taxon>Eukaryota</taxon>
        <taxon>Metazoa</taxon>
        <taxon>Ecdysozoa</taxon>
        <taxon>Nematoda</taxon>
        <taxon>Chromadorea</taxon>
        <taxon>Rhabditida</taxon>
        <taxon>Spirurina</taxon>
        <taxon>Oxyuridomorpha</taxon>
        <taxon>Oxyuroidea</taxon>
        <taxon>Oxyuridae</taxon>
        <taxon>Syphacia</taxon>
    </lineage>
</organism>
<feature type="region of interest" description="Disordered" evidence="1">
    <location>
        <begin position="1"/>
        <end position="63"/>
    </location>
</feature>
<dbReference type="GO" id="GO:0006384">
    <property type="term" value="P:transcription initiation at RNA polymerase III promoter"/>
    <property type="evidence" value="ECO:0007669"/>
    <property type="project" value="InterPro"/>
</dbReference>
<dbReference type="PANTHER" id="PTHR15180:SF1">
    <property type="entry name" value="GENERAL TRANSCRIPTION FACTOR 3C POLYPEPTIDE 1"/>
    <property type="match status" value="1"/>
</dbReference>
<feature type="compositionally biased region" description="Basic residues" evidence="1">
    <location>
        <begin position="1"/>
        <end position="13"/>
    </location>
</feature>
<dbReference type="WBParaSite" id="SMUV_0000730001-mRNA-1">
    <property type="protein sequence ID" value="SMUV_0000730001-mRNA-1"/>
    <property type="gene ID" value="SMUV_0000730001"/>
</dbReference>
<feature type="region of interest" description="Disordered" evidence="1">
    <location>
        <begin position="395"/>
        <end position="417"/>
    </location>
</feature>
<dbReference type="InterPro" id="IPR044210">
    <property type="entry name" value="Tfc3-like"/>
</dbReference>
<dbReference type="GO" id="GO:0042791">
    <property type="term" value="P:5S class rRNA transcription by RNA polymerase III"/>
    <property type="evidence" value="ECO:0007669"/>
    <property type="project" value="TreeGrafter"/>
</dbReference>
<keyword evidence="3" id="KW-1185">Reference proteome</keyword>
<dbReference type="CDD" id="cd16169">
    <property type="entry name" value="Tau138_eWH"/>
    <property type="match status" value="1"/>
</dbReference>
<accession>A0A158R5M0</accession>
<dbReference type="InterPro" id="IPR056467">
    <property type="entry name" value="eWH_GTF3C1"/>
</dbReference>
<evidence type="ECO:0000313" key="4">
    <source>
        <dbReference type="WBParaSite" id="SMUV_0000730001-mRNA-1"/>
    </source>
</evidence>
<protein>
    <submittedName>
        <fullName evidence="4">CID domain-containing protein</fullName>
    </submittedName>
</protein>
<evidence type="ECO:0000259" key="2">
    <source>
        <dbReference type="Pfam" id="PF24101"/>
    </source>
</evidence>
<dbReference type="GO" id="GO:0003677">
    <property type="term" value="F:DNA binding"/>
    <property type="evidence" value="ECO:0007669"/>
    <property type="project" value="InterPro"/>
</dbReference>
<dbReference type="GO" id="GO:0000127">
    <property type="term" value="C:transcription factor TFIIIC complex"/>
    <property type="evidence" value="ECO:0007669"/>
    <property type="project" value="InterPro"/>
</dbReference>
<evidence type="ECO:0000256" key="1">
    <source>
        <dbReference type="SAM" id="MobiDB-lite"/>
    </source>
</evidence>
<dbReference type="STRING" id="451379.A0A158R5M0"/>
<dbReference type="Pfam" id="PF24101">
    <property type="entry name" value="WHD_GTF3C1"/>
    <property type="match status" value="1"/>
</dbReference>
<proteinExistence type="predicted"/>